<dbReference type="PANTHER" id="PTHR43377">
    <property type="entry name" value="BILIVERDIN REDUCTASE A"/>
    <property type="match status" value="1"/>
</dbReference>
<evidence type="ECO:0000259" key="1">
    <source>
        <dbReference type="Pfam" id="PF01408"/>
    </source>
</evidence>
<dbReference type="InterPro" id="IPR051450">
    <property type="entry name" value="Gfo/Idh/MocA_Oxidoreductases"/>
</dbReference>
<protein>
    <submittedName>
        <fullName evidence="2">Oxidoreductase</fullName>
    </submittedName>
</protein>
<evidence type="ECO:0000313" key="3">
    <source>
        <dbReference type="Proteomes" id="UP000218113"/>
    </source>
</evidence>
<dbReference type="Proteomes" id="UP000218113">
    <property type="component" value="Unassembled WGS sequence"/>
</dbReference>
<organism evidence="2 3">
    <name type="scientific">SAR324 cluster bacterium</name>
    <dbReference type="NCBI Taxonomy" id="2024889"/>
    <lineage>
        <taxon>Bacteria</taxon>
        <taxon>Deltaproteobacteria</taxon>
        <taxon>SAR324 cluster</taxon>
    </lineage>
</organism>
<dbReference type="InterPro" id="IPR000683">
    <property type="entry name" value="Gfo/Idh/MocA-like_OxRdtase_N"/>
</dbReference>
<evidence type="ECO:0000313" key="2">
    <source>
        <dbReference type="EMBL" id="PCI27239.1"/>
    </source>
</evidence>
<dbReference type="Gene3D" id="3.40.50.720">
    <property type="entry name" value="NAD(P)-binding Rossmann-like Domain"/>
    <property type="match status" value="1"/>
</dbReference>
<dbReference type="Gene3D" id="3.30.360.10">
    <property type="entry name" value="Dihydrodipicolinate Reductase, domain 2"/>
    <property type="match status" value="1"/>
</dbReference>
<dbReference type="InterPro" id="IPR036291">
    <property type="entry name" value="NAD(P)-bd_dom_sf"/>
</dbReference>
<dbReference type="SUPFAM" id="SSF51735">
    <property type="entry name" value="NAD(P)-binding Rossmann-fold domains"/>
    <property type="match status" value="1"/>
</dbReference>
<reference evidence="3" key="1">
    <citation type="submission" date="2017-08" db="EMBL/GenBank/DDBJ databases">
        <title>A dynamic microbial community with high functional redundancy inhabits the cold, oxic subseafloor aquifer.</title>
        <authorList>
            <person name="Tully B.J."/>
            <person name="Wheat C.G."/>
            <person name="Glazer B.T."/>
            <person name="Huber J.A."/>
        </authorList>
    </citation>
    <scope>NUCLEOTIDE SEQUENCE [LARGE SCALE GENOMIC DNA]</scope>
</reference>
<comment type="caution">
    <text evidence="2">The sequence shown here is derived from an EMBL/GenBank/DDBJ whole genome shotgun (WGS) entry which is preliminary data.</text>
</comment>
<sequence>MRLKGYKMKVCFVGLGSIGLRHLRNLISLGKEREIQFEIHAVRSSKAERVELVDKEFYSMQESDLDYDIAFITNPTSLHFETIQEMVKRSKHLFIEKPLFSNCNRSLSELSLRENGIYYVASPLRNSNTYRVLKEILAQERVFSARAICSSYLPDWRQNSDYRTSYSAKKELGGGVRIDLIHEWDYLTDLFGFPLEVMSFQGTFSNLEIDSEDLSVYIAKYSDKLIEVHLDYFGRKTKRELELFTADDTVQVDFVNQKIFYLNRGKTIDTNNASDPYINELNHFLNLLQGNGKNKNDMGHAYKVLKMVKGIL</sequence>
<dbReference type="Pfam" id="PF01408">
    <property type="entry name" value="GFO_IDH_MocA"/>
    <property type="match status" value="1"/>
</dbReference>
<dbReference type="EMBL" id="NVSR01000067">
    <property type="protein sequence ID" value="PCI27239.1"/>
    <property type="molecule type" value="Genomic_DNA"/>
</dbReference>
<feature type="domain" description="Gfo/Idh/MocA-like oxidoreductase N-terminal" evidence="1">
    <location>
        <begin position="9"/>
        <end position="102"/>
    </location>
</feature>
<dbReference type="GO" id="GO:0000166">
    <property type="term" value="F:nucleotide binding"/>
    <property type="evidence" value="ECO:0007669"/>
    <property type="project" value="InterPro"/>
</dbReference>
<proteinExistence type="predicted"/>
<gene>
    <name evidence="2" type="ORF">COB67_08960</name>
</gene>
<dbReference type="SUPFAM" id="SSF55347">
    <property type="entry name" value="Glyceraldehyde-3-phosphate dehydrogenase-like, C-terminal domain"/>
    <property type="match status" value="1"/>
</dbReference>
<dbReference type="PANTHER" id="PTHR43377:SF1">
    <property type="entry name" value="BILIVERDIN REDUCTASE A"/>
    <property type="match status" value="1"/>
</dbReference>
<dbReference type="AlphaFoldDB" id="A0A2A4T1T0"/>
<name>A0A2A4T1T0_9DELT</name>
<accession>A0A2A4T1T0</accession>